<evidence type="ECO:0000256" key="1">
    <source>
        <dbReference type="ARBA" id="ARBA00022962"/>
    </source>
</evidence>
<dbReference type="Gene3D" id="3.40.50.880">
    <property type="match status" value="1"/>
</dbReference>
<proteinExistence type="predicted"/>
<dbReference type="InterPro" id="IPR002161">
    <property type="entry name" value="PdxT/SNO"/>
</dbReference>
<dbReference type="PANTHER" id="PTHR31559">
    <property type="entry name" value="PYRIDOXAL 5'-PHOSPHATE SYNTHASE SUBUNIT SNO"/>
    <property type="match status" value="1"/>
</dbReference>
<dbReference type="Pfam" id="PF01174">
    <property type="entry name" value="SNO"/>
    <property type="match status" value="1"/>
</dbReference>
<dbReference type="PROSITE" id="PS51273">
    <property type="entry name" value="GATASE_TYPE_1"/>
    <property type="match status" value="1"/>
</dbReference>
<evidence type="ECO:0000256" key="2">
    <source>
        <dbReference type="SAM" id="MobiDB-lite"/>
    </source>
</evidence>
<dbReference type="GO" id="GO:0004359">
    <property type="term" value="F:glutaminase activity"/>
    <property type="evidence" value="ECO:0007669"/>
    <property type="project" value="InterPro"/>
</dbReference>
<dbReference type="SUPFAM" id="SSF52317">
    <property type="entry name" value="Class I glutamine amidotransferase-like"/>
    <property type="match status" value="1"/>
</dbReference>
<keyword evidence="1" id="KW-0315">Glutamine amidotransferase</keyword>
<dbReference type="GO" id="GO:1903600">
    <property type="term" value="C:glutaminase complex"/>
    <property type="evidence" value="ECO:0007669"/>
    <property type="project" value="TreeGrafter"/>
</dbReference>
<protein>
    <submittedName>
        <fullName evidence="3">Imidazoleglycerol-phosphate synthase subunit H-like</fullName>
    </submittedName>
</protein>
<dbReference type="GO" id="GO:0042823">
    <property type="term" value="P:pyridoxal phosphate biosynthetic process"/>
    <property type="evidence" value="ECO:0007669"/>
    <property type="project" value="InterPro"/>
</dbReference>
<dbReference type="EMBL" id="LN483142">
    <property type="protein sequence ID" value="CED83401.1"/>
    <property type="molecule type" value="Genomic_DNA"/>
</dbReference>
<evidence type="ECO:0000313" key="3">
    <source>
        <dbReference type="EMBL" id="CED83401.1"/>
    </source>
</evidence>
<feature type="region of interest" description="Disordered" evidence="2">
    <location>
        <begin position="154"/>
        <end position="185"/>
    </location>
</feature>
<accession>A0A0F7SPV1</accession>
<dbReference type="AlphaFoldDB" id="A0A0F7SPV1"/>
<organism evidence="3">
    <name type="scientific">Phaffia rhodozyma</name>
    <name type="common">Yeast</name>
    <name type="synonym">Xanthophyllomyces dendrorhous</name>
    <dbReference type="NCBI Taxonomy" id="264483"/>
    <lineage>
        <taxon>Eukaryota</taxon>
        <taxon>Fungi</taxon>
        <taxon>Dikarya</taxon>
        <taxon>Basidiomycota</taxon>
        <taxon>Agaricomycotina</taxon>
        <taxon>Tremellomycetes</taxon>
        <taxon>Cystofilobasidiales</taxon>
        <taxon>Mrakiaceae</taxon>
        <taxon>Phaffia</taxon>
    </lineage>
</organism>
<dbReference type="GO" id="GO:0005829">
    <property type="term" value="C:cytosol"/>
    <property type="evidence" value="ECO:0007669"/>
    <property type="project" value="TreeGrafter"/>
</dbReference>
<dbReference type="InterPro" id="IPR029062">
    <property type="entry name" value="Class_I_gatase-like"/>
</dbReference>
<name>A0A0F7SPV1_PHARH</name>
<dbReference type="GO" id="GO:0008614">
    <property type="term" value="P:pyridoxine metabolic process"/>
    <property type="evidence" value="ECO:0007669"/>
    <property type="project" value="TreeGrafter"/>
</dbReference>
<dbReference type="PROSITE" id="PS51130">
    <property type="entry name" value="PDXT_SNO_2"/>
    <property type="match status" value="1"/>
</dbReference>
<reference evidence="3" key="1">
    <citation type="submission" date="2014-08" db="EMBL/GenBank/DDBJ databases">
        <authorList>
            <person name="Sharma Rahul"/>
            <person name="Thines Marco"/>
        </authorList>
    </citation>
    <scope>NUCLEOTIDE SEQUENCE</scope>
</reference>
<feature type="compositionally biased region" description="Low complexity" evidence="2">
    <location>
        <begin position="154"/>
        <end position="176"/>
    </location>
</feature>
<sequence length="271" mass="29250">MTKMDEYQTYTIGVLGLQGAFYEHIILLERLKFEQRKIEVVTVRTKDDLDKCKALVIPGGKSNLLEPLVAFCQHPEKPVLGTCAGMIMLSSKAEGAKKGGQNLFGGMSTTVLRNGFGNQLESFESNLVLASKSLKNPEIPFCGVFIRAPMVLSTQTSPATPSTPPASTSIPIPTSQASSFSPFDQPLTTTTSAPVEILATLPFIPSSAYPESNVVALRQGQKMACSFHPELSMNQDVTSGGTIDGVGLFEEGKGDERLHEYFVRVICLGLE</sequence>
<dbReference type="PANTHER" id="PTHR31559:SF0">
    <property type="entry name" value="PYRIDOXAL 5'-PHOSPHATE SYNTHASE SUBUNIT SNO1-RELATED"/>
    <property type="match status" value="1"/>
</dbReference>